<reference evidence="1 2" key="1">
    <citation type="submission" date="2021-01" db="EMBL/GenBank/DDBJ databases">
        <title>Chryseolinea sp. Jin1 Genome sequencing and assembly.</title>
        <authorList>
            <person name="Kim I."/>
        </authorList>
    </citation>
    <scope>NUCLEOTIDE SEQUENCE [LARGE SCALE GENOMIC DNA]</scope>
    <source>
        <strain evidence="1 2">Jin1</strain>
    </source>
</reference>
<dbReference type="RefSeq" id="WP_202009134.1">
    <property type="nucleotide sequence ID" value="NZ_JAERRB010000003.1"/>
</dbReference>
<dbReference type="EMBL" id="JAERRB010000003">
    <property type="protein sequence ID" value="MBL0741731.1"/>
    <property type="molecule type" value="Genomic_DNA"/>
</dbReference>
<gene>
    <name evidence="1" type="ORF">JI741_10910</name>
</gene>
<comment type="caution">
    <text evidence="1">The sequence shown here is derived from an EMBL/GenBank/DDBJ whole genome shotgun (WGS) entry which is preliminary data.</text>
</comment>
<proteinExistence type="predicted"/>
<dbReference type="Proteomes" id="UP000613030">
    <property type="component" value="Unassembled WGS sequence"/>
</dbReference>
<sequence length="175" mass="20084">MNKLLVVCLFAVIVSCKEISYHEAQPEGKASLAKVPTELRGMYLLSDEKGTSKDTLVISESGYRVVSDRKENLLGDSLVLKLYKGYYFLSINENPEWLLRIVKRDANGDLLYYSMDVEEKNFNSTLRNLTKEVRVDSMIVNGEQLYQIRPSAKQLMKLIKKGYFKRTLVMQKISS</sequence>
<accession>A0ABS1KQL4</accession>
<organism evidence="1 2">
    <name type="scientific">Chryseolinea lacunae</name>
    <dbReference type="NCBI Taxonomy" id="2801331"/>
    <lineage>
        <taxon>Bacteria</taxon>
        <taxon>Pseudomonadati</taxon>
        <taxon>Bacteroidota</taxon>
        <taxon>Cytophagia</taxon>
        <taxon>Cytophagales</taxon>
        <taxon>Fulvivirgaceae</taxon>
        <taxon>Chryseolinea</taxon>
    </lineage>
</organism>
<dbReference type="PROSITE" id="PS51257">
    <property type="entry name" value="PROKAR_LIPOPROTEIN"/>
    <property type="match status" value="1"/>
</dbReference>
<name>A0ABS1KQL4_9BACT</name>
<protein>
    <submittedName>
        <fullName evidence="1">Uncharacterized protein</fullName>
    </submittedName>
</protein>
<keyword evidence="2" id="KW-1185">Reference proteome</keyword>
<evidence type="ECO:0000313" key="1">
    <source>
        <dbReference type="EMBL" id="MBL0741731.1"/>
    </source>
</evidence>
<evidence type="ECO:0000313" key="2">
    <source>
        <dbReference type="Proteomes" id="UP000613030"/>
    </source>
</evidence>